<evidence type="ECO:0000256" key="5">
    <source>
        <dbReference type="ARBA" id="ARBA00023136"/>
    </source>
</evidence>
<dbReference type="PANTHER" id="PTHR35789:SF1">
    <property type="entry name" value="SPORE GERMINATION PROTEIN B3"/>
    <property type="match status" value="1"/>
</dbReference>
<dbReference type="InterPro" id="IPR057336">
    <property type="entry name" value="GerAC_N"/>
</dbReference>
<reference evidence="10 11" key="1">
    <citation type="submission" date="2018-12" db="EMBL/GenBank/DDBJ databases">
        <authorList>
            <person name="Sun L."/>
            <person name="Chen Z."/>
        </authorList>
    </citation>
    <scope>NUCLEOTIDE SEQUENCE [LARGE SCALE GENOMIC DNA]</scope>
    <source>
        <strain evidence="10 11">3-5-3</strain>
    </source>
</reference>
<dbReference type="PANTHER" id="PTHR35789">
    <property type="entry name" value="SPORE GERMINATION PROTEIN B3"/>
    <property type="match status" value="1"/>
</dbReference>
<name>A0A3S1B6X2_9BACL</name>
<dbReference type="InterPro" id="IPR008844">
    <property type="entry name" value="Spore_GerAC-like"/>
</dbReference>
<keyword evidence="4" id="KW-0732">Signal</keyword>
<comment type="subcellular location">
    <subcellularLocation>
        <location evidence="1">Membrane</location>
        <topology evidence="1">Lipid-anchor</topology>
    </subcellularLocation>
</comment>
<dbReference type="GO" id="GO:0016020">
    <property type="term" value="C:membrane"/>
    <property type="evidence" value="ECO:0007669"/>
    <property type="project" value="UniProtKB-SubCell"/>
</dbReference>
<dbReference type="InterPro" id="IPR046953">
    <property type="entry name" value="Spore_GerAC-like_C"/>
</dbReference>
<evidence type="ECO:0000256" key="4">
    <source>
        <dbReference type="ARBA" id="ARBA00022729"/>
    </source>
</evidence>
<keyword evidence="6" id="KW-0564">Palmitate</keyword>
<dbReference type="Pfam" id="PF25198">
    <property type="entry name" value="Spore_GerAC_N"/>
    <property type="match status" value="1"/>
</dbReference>
<evidence type="ECO:0000313" key="11">
    <source>
        <dbReference type="Proteomes" id="UP000272464"/>
    </source>
</evidence>
<protein>
    <submittedName>
        <fullName evidence="10">Ger(X)C family spore germination protein</fullName>
    </submittedName>
</protein>
<keyword evidence="5" id="KW-0472">Membrane</keyword>
<keyword evidence="3" id="KW-0309">Germination</keyword>
<evidence type="ECO:0000259" key="8">
    <source>
        <dbReference type="Pfam" id="PF05504"/>
    </source>
</evidence>
<evidence type="ECO:0000313" key="10">
    <source>
        <dbReference type="EMBL" id="RUT30582.1"/>
    </source>
</evidence>
<dbReference type="Gene3D" id="3.30.300.210">
    <property type="entry name" value="Nutrient germinant receptor protein C, domain 3"/>
    <property type="match status" value="1"/>
</dbReference>
<evidence type="ECO:0000256" key="3">
    <source>
        <dbReference type="ARBA" id="ARBA00022544"/>
    </source>
</evidence>
<keyword evidence="7" id="KW-0449">Lipoprotein</keyword>
<dbReference type="NCBIfam" id="TIGR02887">
    <property type="entry name" value="spore_ger_x_C"/>
    <property type="match status" value="1"/>
</dbReference>
<feature type="domain" description="Spore germination GerAC-like C-terminal" evidence="8">
    <location>
        <begin position="216"/>
        <end position="375"/>
    </location>
</feature>
<evidence type="ECO:0000259" key="9">
    <source>
        <dbReference type="Pfam" id="PF25198"/>
    </source>
</evidence>
<keyword evidence="11" id="KW-1185">Reference proteome</keyword>
<comment type="caution">
    <text evidence="10">The sequence shown here is derived from an EMBL/GenBank/DDBJ whole genome shotgun (WGS) entry which is preliminary data.</text>
</comment>
<evidence type="ECO:0000256" key="6">
    <source>
        <dbReference type="ARBA" id="ARBA00023139"/>
    </source>
</evidence>
<accession>A0A3S1B6X2</accession>
<dbReference type="AlphaFoldDB" id="A0A3S1B6X2"/>
<dbReference type="GO" id="GO:0009847">
    <property type="term" value="P:spore germination"/>
    <property type="evidence" value="ECO:0007669"/>
    <property type="project" value="InterPro"/>
</dbReference>
<evidence type="ECO:0000256" key="2">
    <source>
        <dbReference type="ARBA" id="ARBA00007886"/>
    </source>
</evidence>
<proteinExistence type="inferred from homology"/>
<evidence type="ECO:0000256" key="7">
    <source>
        <dbReference type="ARBA" id="ARBA00023288"/>
    </source>
</evidence>
<comment type="similarity">
    <text evidence="2">Belongs to the GerABKC lipoprotein family.</text>
</comment>
<dbReference type="OrthoDB" id="2433998at2"/>
<dbReference type="InterPro" id="IPR038501">
    <property type="entry name" value="Spore_GerAC_C_sf"/>
</dbReference>
<organism evidence="10 11">
    <name type="scientific">Paenibacillus zeisoli</name>
    <dbReference type="NCBI Taxonomy" id="2496267"/>
    <lineage>
        <taxon>Bacteria</taxon>
        <taxon>Bacillati</taxon>
        <taxon>Bacillota</taxon>
        <taxon>Bacilli</taxon>
        <taxon>Bacillales</taxon>
        <taxon>Paenibacillaceae</taxon>
        <taxon>Paenibacillus</taxon>
    </lineage>
</organism>
<dbReference type="Proteomes" id="UP000272464">
    <property type="component" value="Unassembled WGS sequence"/>
</dbReference>
<evidence type="ECO:0000256" key="1">
    <source>
        <dbReference type="ARBA" id="ARBA00004635"/>
    </source>
</evidence>
<gene>
    <name evidence="10" type="ORF">EJP77_12200</name>
</gene>
<dbReference type="Pfam" id="PF05504">
    <property type="entry name" value="Spore_GerAC"/>
    <property type="match status" value="1"/>
</dbReference>
<dbReference type="EMBL" id="RZNX01000004">
    <property type="protein sequence ID" value="RUT30582.1"/>
    <property type="molecule type" value="Genomic_DNA"/>
</dbReference>
<feature type="domain" description="Spore germination protein N-terminal" evidence="9">
    <location>
        <begin position="33"/>
        <end position="204"/>
    </location>
</feature>
<sequence length="378" mass="43250">MLIKGGRLRSVNRILCILLILLLILPLQGCKFKDIDLKLFVMAVGIDEAENNPNKLSVTLKIAIPQGDPKKAEEQVQIITEEGDTIAEIVRVMKSRIDKELDFGHCKAVLFGEKYARKNIREAADWTMRRRDIQLTIYTAVARPSAKEVLNVQPVTERIPANSILLALSKDGTESPFIVPPAFAYVLQRRIDERGADPILALVEKKSDQEFLINKSYLFDKSKAVTELEPEETRIYNLLSLKNLKTSLNVDYQGLKYAYNIEKSSAKYKIITPTNGTPYIEYKIKILAEVEESHSGDIFNEKLLRDLSAAAGNQLNERVERTLSKIHQAKCDPLGWGLRYQSRHWNNSEEWKEWEDLSERLEFHVKCDVDIKYTGMVR</sequence>